<dbReference type="AlphaFoldDB" id="A0A8J6U469"/>
<comment type="caution">
    <text evidence="1">The sequence shown here is derived from an EMBL/GenBank/DDBJ whole genome shotgun (WGS) entry which is preliminary data.</text>
</comment>
<dbReference type="RefSeq" id="WP_188221960.1">
    <property type="nucleotide sequence ID" value="NZ_JACVXD010000001.1"/>
</dbReference>
<evidence type="ECO:0000313" key="1">
    <source>
        <dbReference type="EMBL" id="MBD0822644.1"/>
    </source>
</evidence>
<accession>A0A8J6U469</accession>
<reference evidence="1 2" key="1">
    <citation type="journal article" date="2018" name="J. Microbiol.">
        <title>Aestuariibaculum marinum sp. nov., a marine bacterium isolated from seawater in South Korea.</title>
        <authorList>
            <person name="Choi J."/>
            <person name="Lee D."/>
            <person name="Jang J.H."/>
            <person name="Cha S."/>
            <person name="Seo T."/>
        </authorList>
    </citation>
    <scope>NUCLEOTIDE SEQUENCE [LARGE SCALE GENOMIC DNA]</scope>
    <source>
        <strain evidence="1 2">IP7</strain>
    </source>
</reference>
<proteinExistence type="predicted"/>
<gene>
    <name evidence="1" type="ORF">ICJ85_01305</name>
</gene>
<dbReference type="EMBL" id="JACVXD010000001">
    <property type="protein sequence ID" value="MBD0822644.1"/>
    <property type="molecule type" value="Genomic_DNA"/>
</dbReference>
<organism evidence="1 2">
    <name type="scientific">Aestuariibaculum marinum</name>
    <dbReference type="NCBI Taxonomy" id="2683592"/>
    <lineage>
        <taxon>Bacteria</taxon>
        <taxon>Pseudomonadati</taxon>
        <taxon>Bacteroidota</taxon>
        <taxon>Flavobacteriia</taxon>
        <taxon>Flavobacteriales</taxon>
        <taxon>Flavobacteriaceae</taxon>
    </lineage>
</organism>
<dbReference type="Proteomes" id="UP000621516">
    <property type="component" value="Unassembled WGS sequence"/>
</dbReference>
<name>A0A8J6U469_9FLAO</name>
<sequence>MRKHFETVYKRLIEANLSENTLCKEFWMKIKKLHANFNEEDCWSLLVENIEWCINTGTMTTEDLIKWFTPDQLNAHGIYISGNIKINSGFAIGIGDVCIEAVGHSKVILFDTAICKAFDTSFVKGFHESSMEINNCVGEAFNFCNVIAKDFSKIEAWDDATVEAQTYTCVMAHDRAQVENSYHSHTLVV</sequence>
<protein>
    <submittedName>
        <fullName evidence="1">Uncharacterized protein</fullName>
    </submittedName>
</protein>
<keyword evidence="2" id="KW-1185">Reference proteome</keyword>
<evidence type="ECO:0000313" key="2">
    <source>
        <dbReference type="Proteomes" id="UP000621516"/>
    </source>
</evidence>